<evidence type="ECO:0000259" key="1">
    <source>
        <dbReference type="PROSITE" id="PS50045"/>
    </source>
</evidence>
<feature type="domain" description="Sigma-54 factor interaction" evidence="1">
    <location>
        <begin position="1"/>
        <end position="77"/>
    </location>
</feature>
<reference evidence="2" key="1">
    <citation type="submission" date="2013-12" db="EMBL/GenBank/DDBJ databases">
        <title>A Varibaculum cambriense genome reconstructed from a premature infant gut community with otherwise low bacterial novelty that shifts toward anaerobic metabolism during the third week of life.</title>
        <authorList>
            <person name="Brown C.T."/>
            <person name="Sharon I."/>
            <person name="Thomas B.C."/>
            <person name="Castelle C.J."/>
            <person name="Morowitz M.J."/>
            <person name="Banfield J.F."/>
        </authorList>
    </citation>
    <scope>NUCLEOTIDE SEQUENCE</scope>
</reference>
<dbReference type="AlphaFoldDB" id="W1Y258"/>
<dbReference type="EMBL" id="AZMM01010409">
    <property type="protein sequence ID" value="ETJ35199.1"/>
    <property type="molecule type" value="Genomic_DNA"/>
</dbReference>
<organism evidence="2">
    <name type="scientific">human gut metagenome</name>
    <dbReference type="NCBI Taxonomy" id="408170"/>
    <lineage>
        <taxon>unclassified sequences</taxon>
        <taxon>metagenomes</taxon>
        <taxon>organismal metagenomes</taxon>
    </lineage>
</organism>
<sequence>TFRKLGDTDTQIKASVQIISATTEDIQSFMLKTFTRRIPMTITLPPLRQRTLEERYLLLESFIREESVRLQKKNIYQ</sequence>
<accession>W1Y258</accession>
<dbReference type="GO" id="GO:0006355">
    <property type="term" value="P:regulation of DNA-templated transcription"/>
    <property type="evidence" value="ECO:0007669"/>
    <property type="project" value="InterPro"/>
</dbReference>
<evidence type="ECO:0000313" key="2">
    <source>
        <dbReference type="EMBL" id="ETJ35199.1"/>
    </source>
</evidence>
<proteinExistence type="predicted"/>
<protein>
    <submittedName>
        <fullName evidence="2">Transcriptional regulatory protein LevR</fullName>
    </submittedName>
</protein>
<dbReference type="InterPro" id="IPR002078">
    <property type="entry name" value="Sigma_54_int"/>
</dbReference>
<dbReference type="GO" id="GO:0005524">
    <property type="term" value="F:ATP binding"/>
    <property type="evidence" value="ECO:0007669"/>
    <property type="project" value="InterPro"/>
</dbReference>
<feature type="non-terminal residue" evidence="2">
    <location>
        <position position="1"/>
    </location>
</feature>
<dbReference type="PROSITE" id="PS50045">
    <property type="entry name" value="SIGMA54_INTERACT_4"/>
    <property type="match status" value="1"/>
</dbReference>
<name>W1Y258_9ZZZZ</name>
<gene>
    <name evidence="2" type="ORF">Q604_UNBC10409G0001</name>
</gene>
<comment type="caution">
    <text evidence="2">The sequence shown here is derived from an EMBL/GenBank/DDBJ whole genome shotgun (WGS) entry which is preliminary data.</text>
</comment>